<feature type="transmembrane region" description="Helical" evidence="1">
    <location>
        <begin position="20"/>
        <end position="46"/>
    </location>
</feature>
<dbReference type="OrthoDB" id="3648173at2759"/>
<keyword evidence="1" id="KW-0472">Membrane</keyword>
<feature type="domain" description="Rhodopsin" evidence="2">
    <location>
        <begin position="36"/>
        <end position="109"/>
    </location>
</feature>
<proteinExistence type="predicted"/>
<dbReference type="Proteomes" id="UP000624404">
    <property type="component" value="Unassembled WGS sequence"/>
</dbReference>
<evidence type="ECO:0000313" key="4">
    <source>
        <dbReference type="Proteomes" id="UP000624404"/>
    </source>
</evidence>
<dbReference type="EMBL" id="CAJHIA010000036">
    <property type="protein sequence ID" value="CAD6452955.1"/>
    <property type="molecule type" value="Genomic_DNA"/>
</dbReference>
<dbReference type="Pfam" id="PF20684">
    <property type="entry name" value="Fung_rhodopsin"/>
    <property type="match status" value="1"/>
</dbReference>
<keyword evidence="4" id="KW-1185">Reference proteome</keyword>
<keyword evidence="1" id="KW-0812">Transmembrane</keyword>
<dbReference type="AlphaFoldDB" id="A0A8H2W5Z1"/>
<evidence type="ECO:0000259" key="2">
    <source>
        <dbReference type="Pfam" id="PF20684"/>
    </source>
</evidence>
<feature type="transmembrane region" description="Helical" evidence="1">
    <location>
        <begin position="67"/>
        <end position="85"/>
    </location>
</feature>
<dbReference type="InterPro" id="IPR049326">
    <property type="entry name" value="Rhodopsin_dom_fungi"/>
</dbReference>
<evidence type="ECO:0000256" key="1">
    <source>
        <dbReference type="SAM" id="Phobius"/>
    </source>
</evidence>
<accession>A0A8H2W5Z1</accession>
<reference evidence="3" key="1">
    <citation type="submission" date="2020-10" db="EMBL/GenBank/DDBJ databases">
        <authorList>
            <person name="Kusch S."/>
        </authorList>
    </citation>
    <scope>NUCLEOTIDE SEQUENCE</scope>
    <source>
        <strain evidence="3">SwB9</strain>
    </source>
</reference>
<evidence type="ECO:0000313" key="3">
    <source>
        <dbReference type="EMBL" id="CAD6452955.1"/>
    </source>
</evidence>
<keyword evidence="1" id="KW-1133">Transmembrane helix</keyword>
<feature type="transmembrane region" description="Helical" evidence="1">
    <location>
        <begin position="183"/>
        <end position="203"/>
    </location>
</feature>
<sequence>MSYHLLIWVLSEPSSELYDFQAPAMSLTTLVYPGALSMAYTAIIIVRVQTNFCGQHIGKLDPGHLEAYLEGLYVLAIIYPVALSMSKLSLLAPYWRAFAVTRNPLMSYHVVPYQVHYQMRLRHPGKVKNNTLYPLSSLWEFFHATRFQLSGILPRSNGRKSVLLQFDSGDSLLCKKCPHSIQIISYSFFSFLPTAFGNLYLAVRSN</sequence>
<name>A0A8H2W5Z1_9HELO</name>
<comment type="caution">
    <text evidence="3">The sequence shown here is derived from an EMBL/GenBank/DDBJ whole genome shotgun (WGS) entry which is preliminary data.</text>
</comment>
<gene>
    <name evidence="3" type="ORF">SCLTRI_LOCUS9847</name>
</gene>
<protein>
    <submittedName>
        <fullName evidence="3">22fca002-3190-48d2-8734-e08a010868c9</fullName>
    </submittedName>
</protein>
<organism evidence="3 4">
    <name type="scientific">Sclerotinia trifoliorum</name>
    <dbReference type="NCBI Taxonomy" id="28548"/>
    <lineage>
        <taxon>Eukaryota</taxon>
        <taxon>Fungi</taxon>
        <taxon>Dikarya</taxon>
        <taxon>Ascomycota</taxon>
        <taxon>Pezizomycotina</taxon>
        <taxon>Leotiomycetes</taxon>
        <taxon>Helotiales</taxon>
        <taxon>Sclerotiniaceae</taxon>
        <taxon>Sclerotinia</taxon>
    </lineage>
</organism>